<name>A0A1G7IJJ9_9RHOB</name>
<keyword evidence="8" id="KW-0456">Lyase</keyword>
<keyword evidence="9" id="KW-1185">Reference proteome</keyword>
<evidence type="ECO:0000256" key="1">
    <source>
        <dbReference type="ARBA" id="ARBA00001946"/>
    </source>
</evidence>
<reference evidence="9" key="1">
    <citation type="submission" date="2016-10" db="EMBL/GenBank/DDBJ databases">
        <authorList>
            <person name="Varghese N."/>
            <person name="Submissions S."/>
        </authorList>
    </citation>
    <scope>NUCLEOTIDE SEQUENCE [LARGE SCALE GENOMIC DNA]</scope>
    <source>
        <strain evidence="9">DSM 21424</strain>
    </source>
</reference>
<dbReference type="PIRSF" id="PIRSF015582">
    <property type="entry name" value="Cit_lyase_B"/>
    <property type="match status" value="1"/>
</dbReference>
<organism evidence="8 9">
    <name type="scientific">Limimaricola pyoseonensis</name>
    <dbReference type="NCBI Taxonomy" id="521013"/>
    <lineage>
        <taxon>Bacteria</taxon>
        <taxon>Pseudomonadati</taxon>
        <taxon>Pseudomonadota</taxon>
        <taxon>Alphaproteobacteria</taxon>
        <taxon>Rhodobacterales</taxon>
        <taxon>Paracoccaceae</taxon>
        <taxon>Limimaricola</taxon>
    </lineage>
</organism>
<dbReference type="AlphaFoldDB" id="A0A1G7IJJ9"/>
<accession>A0A1G7IJJ9</accession>
<comment type="cofactor">
    <cofactor evidence="1">
        <name>Mg(2+)</name>
        <dbReference type="ChEBI" id="CHEBI:18420"/>
    </cofactor>
</comment>
<feature type="binding site" evidence="5">
    <location>
        <position position="65"/>
    </location>
    <ligand>
        <name>substrate</name>
    </ligand>
</feature>
<keyword evidence="4 6" id="KW-0460">Magnesium</keyword>
<dbReference type="GO" id="GO:0006107">
    <property type="term" value="P:oxaloacetate metabolic process"/>
    <property type="evidence" value="ECO:0007669"/>
    <property type="project" value="TreeGrafter"/>
</dbReference>
<dbReference type="InterPro" id="IPR011206">
    <property type="entry name" value="Citrate_lyase_beta/mcl1/mcl2"/>
</dbReference>
<feature type="binding site" evidence="6">
    <location>
        <position position="127"/>
    </location>
    <ligand>
        <name>Mg(2+)</name>
        <dbReference type="ChEBI" id="CHEBI:18420"/>
    </ligand>
</feature>
<dbReference type="RefSeq" id="WP_090114097.1">
    <property type="nucleotide sequence ID" value="NZ_FNAT01000007.1"/>
</dbReference>
<dbReference type="SUPFAM" id="SSF51621">
    <property type="entry name" value="Phosphoenolpyruvate/pyruvate domain"/>
    <property type="match status" value="1"/>
</dbReference>
<proteinExistence type="inferred from homology"/>
<dbReference type="InterPro" id="IPR015813">
    <property type="entry name" value="Pyrv/PenolPyrv_kinase-like_dom"/>
</dbReference>
<dbReference type="PANTHER" id="PTHR32308:SF10">
    <property type="entry name" value="CITRATE LYASE SUBUNIT BETA"/>
    <property type="match status" value="1"/>
</dbReference>
<gene>
    <name evidence="8" type="ORF">SAMN04488567_3494</name>
</gene>
<evidence type="ECO:0000256" key="3">
    <source>
        <dbReference type="ARBA" id="ARBA00022723"/>
    </source>
</evidence>
<evidence type="ECO:0000313" key="8">
    <source>
        <dbReference type="EMBL" id="SDF12897.1"/>
    </source>
</evidence>
<feature type="binding site" evidence="6">
    <location>
        <position position="153"/>
    </location>
    <ligand>
        <name>Mg(2+)</name>
        <dbReference type="ChEBI" id="CHEBI:18420"/>
    </ligand>
</feature>
<keyword evidence="3 6" id="KW-0479">Metal-binding</keyword>
<dbReference type="InterPro" id="IPR040442">
    <property type="entry name" value="Pyrv_kinase-like_dom_sf"/>
</dbReference>
<evidence type="ECO:0000259" key="7">
    <source>
        <dbReference type="Pfam" id="PF03328"/>
    </source>
</evidence>
<evidence type="ECO:0000256" key="2">
    <source>
        <dbReference type="ARBA" id="ARBA00005568"/>
    </source>
</evidence>
<protein>
    <submittedName>
        <fullName evidence="8">Citrate lyase subunit beta / citryl-CoA lyase</fullName>
    </submittedName>
</protein>
<dbReference type="Gene3D" id="3.20.20.60">
    <property type="entry name" value="Phosphoenolpyruvate-binding domains"/>
    <property type="match status" value="1"/>
</dbReference>
<sequence>MSWRSLLYVPANVPRFLERAQARGADALILDLEDAVPDAEKSRARDLLVAHWDGLAQGSAQLVVRINADLLEAARDLDAVVRPGLKGLYVAKARGASMIAWLAAALDRLEAERGMPAGGIGLVPLLEDPTAIERAFEIAVAPRVRALAFGSEDYAAACGMEPTPEALLYARQRLVSAARAAGVAPLGLLDSVARLDHDDLADLVRRSRAFGFAGASAIHPDTIAALNAGFLPGADSVAWAEAVLQMLAAAQADGRGTARLGGRMIDAPMARRARDILAMAATRGGREAG</sequence>
<evidence type="ECO:0000256" key="6">
    <source>
        <dbReference type="PIRSR" id="PIRSR015582-2"/>
    </source>
</evidence>
<dbReference type="STRING" id="521013.SAMN04488567_3494"/>
<evidence type="ECO:0000256" key="5">
    <source>
        <dbReference type="PIRSR" id="PIRSR015582-1"/>
    </source>
</evidence>
<dbReference type="EMBL" id="FNAT01000007">
    <property type="protein sequence ID" value="SDF12897.1"/>
    <property type="molecule type" value="Genomic_DNA"/>
</dbReference>
<dbReference type="Proteomes" id="UP000198922">
    <property type="component" value="Unassembled WGS sequence"/>
</dbReference>
<comment type="similarity">
    <text evidence="2">Belongs to the HpcH/HpaI aldolase family.</text>
</comment>
<dbReference type="GO" id="GO:0016829">
    <property type="term" value="F:lyase activity"/>
    <property type="evidence" value="ECO:0007669"/>
    <property type="project" value="UniProtKB-KW"/>
</dbReference>
<evidence type="ECO:0000313" key="9">
    <source>
        <dbReference type="Proteomes" id="UP000198922"/>
    </source>
</evidence>
<evidence type="ECO:0000256" key="4">
    <source>
        <dbReference type="ARBA" id="ARBA00022842"/>
    </source>
</evidence>
<dbReference type="OrthoDB" id="9800547at2"/>
<dbReference type="InterPro" id="IPR005000">
    <property type="entry name" value="Aldolase/citrate-lyase_domain"/>
</dbReference>
<feature type="binding site" evidence="5">
    <location>
        <position position="127"/>
    </location>
    <ligand>
        <name>substrate</name>
    </ligand>
</feature>
<dbReference type="PANTHER" id="PTHR32308">
    <property type="entry name" value="LYASE BETA SUBUNIT, PUTATIVE (AFU_ORTHOLOGUE AFUA_4G13030)-RELATED"/>
    <property type="match status" value="1"/>
</dbReference>
<feature type="domain" description="HpcH/HpaI aldolase/citrate lyase" evidence="7">
    <location>
        <begin position="4"/>
        <end position="220"/>
    </location>
</feature>
<dbReference type="GO" id="GO:0000287">
    <property type="term" value="F:magnesium ion binding"/>
    <property type="evidence" value="ECO:0007669"/>
    <property type="project" value="TreeGrafter"/>
</dbReference>
<dbReference type="Pfam" id="PF03328">
    <property type="entry name" value="HpcH_HpaI"/>
    <property type="match status" value="1"/>
</dbReference>